<protein>
    <submittedName>
        <fullName evidence="3">Sulfurtransferase</fullName>
    </submittedName>
</protein>
<dbReference type="AlphaFoldDB" id="A0A9X0WGU7"/>
<name>A0A9X0WGU7_9GAMM</name>
<feature type="transmembrane region" description="Helical" evidence="1">
    <location>
        <begin position="31"/>
        <end position="55"/>
    </location>
</feature>
<keyword evidence="4" id="KW-1185">Reference proteome</keyword>
<evidence type="ECO:0000313" key="3">
    <source>
        <dbReference type="EMBL" id="MBK1644325.1"/>
    </source>
</evidence>
<dbReference type="Gene3D" id="6.10.140.1340">
    <property type="match status" value="1"/>
</dbReference>
<evidence type="ECO:0000256" key="1">
    <source>
        <dbReference type="SAM" id="Phobius"/>
    </source>
</evidence>
<dbReference type="EMBL" id="NRSD01000005">
    <property type="protein sequence ID" value="MBK1644325.1"/>
    <property type="molecule type" value="Genomic_DNA"/>
</dbReference>
<keyword evidence="1" id="KW-0812">Transmembrane</keyword>
<reference evidence="3 4" key="1">
    <citation type="journal article" date="2020" name="Microorganisms">
        <title>Osmotic Adaptation and Compatible Solute Biosynthesis of Phototrophic Bacteria as Revealed from Genome Analyses.</title>
        <authorList>
            <person name="Imhoff J.F."/>
            <person name="Rahn T."/>
            <person name="Kunzel S."/>
            <person name="Keller A."/>
            <person name="Neulinger S.C."/>
        </authorList>
    </citation>
    <scope>NUCLEOTIDE SEQUENCE [LARGE SCALE GENOMIC DNA]</scope>
    <source>
        <strain evidence="3 4">DSM 21303</strain>
    </source>
</reference>
<proteinExistence type="predicted"/>
<dbReference type="Pfam" id="PF11127">
    <property type="entry name" value="YgaP-like_TM"/>
    <property type="match status" value="1"/>
</dbReference>
<keyword evidence="1" id="KW-1133">Transmembrane helix</keyword>
<comment type="caution">
    <text evidence="3">The sequence shown here is derived from an EMBL/GenBank/DDBJ whole genome shotgun (WGS) entry which is preliminary data.</text>
</comment>
<dbReference type="RefSeq" id="WP_200387129.1">
    <property type="nucleotide sequence ID" value="NZ_NRSD01000005.1"/>
</dbReference>
<accession>A0A9X0WGU7</accession>
<evidence type="ECO:0000259" key="2">
    <source>
        <dbReference type="Pfam" id="PF11127"/>
    </source>
</evidence>
<feature type="domain" description="Inner membrane protein YgaP-like transmembrane" evidence="2">
    <location>
        <begin position="2"/>
        <end position="57"/>
    </location>
</feature>
<feature type="transmembrane region" description="Helical" evidence="1">
    <location>
        <begin position="7"/>
        <end position="25"/>
    </location>
</feature>
<keyword evidence="1" id="KW-0472">Membrane</keyword>
<gene>
    <name evidence="3" type="ORF">CKO25_06580</name>
</gene>
<sequence length="66" mass="7082">MTIDRIVLAVAGTFVLLSALLAYLFSPLWLLFTGFVGLNLLQSAFTGFCPLALILKKMGKESGAAF</sequence>
<dbReference type="Proteomes" id="UP001138802">
    <property type="component" value="Unassembled WGS sequence"/>
</dbReference>
<evidence type="ECO:0000313" key="4">
    <source>
        <dbReference type="Proteomes" id="UP001138802"/>
    </source>
</evidence>
<organism evidence="3 4">
    <name type="scientific">Thiocapsa imhoffii</name>
    <dbReference type="NCBI Taxonomy" id="382777"/>
    <lineage>
        <taxon>Bacteria</taxon>
        <taxon>Pseudomonadati</taxon>
        <taxon>Pseudomonadota</taxon>
        <taxon>Gammaproteobacteria</taxon>
        <taxon>Chromatiales</taxon>
        <taxon>Chromatiaceae</taxon>
        <taxon>Thiocapsa</taxon>
    </lineage>
</organism>
<dbReference type="InterPro" id="IPR021309">
    <property type="entry name" value="YgaP-like_TM"/>
</dbReference>